<name>A0A0A9QRQ0_ARUDO</name>
<organism evidence="1">
    <name type="scientific">Arundo donax</name>
    <name type="common">Giant reed</name>
    <name type="synonym">Donax arundinaceus</name>
    <dbReference type="NCBI Taxonomy" id="35708"/>
    <lineage>
        <taxon>Eukaryota</taxon>
        <taxon>Viridiplantae</taxon>
        <taxon>Streptophyta</taxon>
        <taxon>Embryophyta</taxon>
        <taxon>Tracheophyta</taxon>
        <taxon>Spermatophyta</taxon>
        <taxon>Magnoliopsida</taxon>
        <taxon>Liliopsida</taxon>
        <taxon>Poales</taxon>
        <taxon>Poaceae</taxon>
        <taxon>PACMAD clade</taxon>
        <taxon>Arundinoideae</taxon>
        <taxon>Arundineae</taxon>
        <taxon>Arundo</taxon>
    </lineage>
</organism>
<accession>A0A0A9QRQ0</accession>
<sequence length="63" mass="7595">MHITLALFLYLQTLDVKPHTFTLLYFIIELYHFFLDSKLIACKQQEISVKEKTSQMKRIPYPF</sequence>
<proteinExistence type="predicted"/>
<reference evidence="1" key="2">
    <citation type="journal article" date="2015" name="Data Brief">
        <title>Shoot transcriptome of the giant reed, Arundo donax.</title>
        <authorList>
            <person name="Barrero R.A."/>
            <person name="Guerrero F.D."/>
            <person name="Moolhuijzen P."/>
            <person name="Goolsby J.A."/>
            <person name="Tidwell J."/>
            <person name="Bellgard S.E."/>
            <person name="Bellgard M.I."/>
        </authorList>
    </citation>
    <scope>NUCLEOTIDE SEQUENCE</scope>
    <source>
        <tissue evidence="1">Shoot tissue taken approximately 20 cm above the soil surface</tissue>
    </source>
</reference>
<dbReference type="AlphaFoldDB" id="A0A0A9QRQ0"/>
<reference evidence="1" key="1">
    <citation type="submission" date="2014-09" db="EMBL/GenBank/DDBJ databases">
        <authorList>
            <person name="Magalhaes I.L.F."/>
            <person name="Oliveira U."/>
            <person name="Santos F.R."/>
            <person name="Vidigal T.H.D.A."/>
            <person name="Brescovit A.D."/>
            <person name="Santos A.J."/>
        </authorList>
    </citation>
    <scope>NUCLEOTIDE SEQUENCE</scope>
    <source>
        <tissue evidence="1">Shoot tissue taken approximately 20 cm above the soil surface</tissue>
    </source>
</reference>
<evidence type="ECO:0000313" key="1">
    <source>
        <dbReference type="EMBL" id="JAD55885.1"/>
    </source>
</evidence>
<dbReference type="EMBL" id="GBRH01242010">
    <property type="protein sequence ID" value="JAD55885.1"/>
    <property type="molecule type" value="Transcribed_RNA"/>
</dbReference>
<protein>
    <submittedName>
        <fullName evidence="1">Uncharacterized protein</fullName>
    </submittedName>
</protein>